<dbReference type="GO" id="GO:0009398">
    <property type="term" value="P:FMN biosynthetic process"/>
    <property type="evidence" value="ECO:0007669"/>
    <property type="project" value="UniProtKB-UniRule"/>
</dbReference>
<keyword evidence="10 15" id="KW-0274">FAD</keyword>
<dbReference type="PANTHER" id="PTHR22749">
    <property type="entry name" value="RIBOFLAVIN KINASE/FMN ADENYLYLTRANSFERASE"/>
    <property type="match status" value="1"/>
</dbReference>
<dbReference type="NCBIfam" id="TIGR00083">
    <property type="entry name" value="ribF"/>
    <property type="match status" value="1"/>
</dbReference>
<evidence type="ECO:0000259" key="16">
    <source>
        <dbReference type="SMART" id="SM00904"/>
    </source>
</evidence>
<evidence type="ECO:0000256" key="13">
    <source>
        <dbReference type="ARBA" id="ARBA00047880"/>
    </source>
</evidence>
<protein>
    <recommendedName>
        <fullName evidence="15">Riboflavin biosynthesis protein</fullName>
    </recommendedName>
    <domain>
        <recommendedName>
            <fullName evidence="15">Riboflavin kinase</fullName>
            <ecNumber evidence="15">2.7.1.26</ecNumber>
        </recommendedName>
        <alternativeName>
            <fullName evidence="15">Flavokinase</fullName>
        </alternativeName>
    </domain>
    <domain>
        <recommendedName>
            <fullName evidence="15">FMN adenylyltransferase</fullName>
            <ecNumber evidence="15">2.7.7.2</ecNumber>
        </recommendedName>
        <alternativeName>
            <fullName evidence="15">FAD pyrophosphorylase</fullName>
        </alternativeName>
        <alternativeName>
            <fullName evidence="15">FAD synthase</fullName>
        </alternativeName>
    </domain>
</protein>
<dbReference type="NCBIfam" id="NF004159">
    <property type="entry name" value="PRK05627.1-2"/>
    <property type="match status" value="1"/>
</dbReference>
<dbReference type="UniPathway" id="UPA00276">
    <property type="reaction ID" value="UER00406"/>
</dbReference>
<evidence type="ECO:0000256" key="3">
    <source>
        <dbReference type="ARBA" id="ARBA00005201"/>
    </source>
</evidence>
<comment type="function">
    <text evidence="1">Catalyzes the phosphorylation of riboflavin to FMN followed by the adenylation of FMN to FAD.</text>
</comment>
<dbReference type="Pfam" id="PF06574">
    <property type="entry name" value="FAD_syn"/>
    <property type="match status" value="1"/>
</dbReference>
<dbReference type="NCBIfam" id="NF004160">
    <property type="entry name" value="PRK05627.1-3"/>
    <property type="match status" value="1"/>
</dbReference>
<evidence type="ECO:0000256" key="15">
    <source>
        <dbReference type="PIRNR" id="PIRNR004491"/>
    </source>
</evidence>
<dbReference type="Pfam" id="PF01687">
    <property type="entry name" value="Flavokinase"/>
    <property type="match status" value="1"/>
</dbReference>
<dbReference type="InterPro" id="IPR014729">
    <property type="entry name" value="Rossmann-like_a/b/a_fold"/>
</dbReference>
<dbReference type="EC" id="2.7.1.26" evidence="15"/>
<keyword evidence="8 15" id="KW-0547">Nucleotide-binding</keyword>
<dbReference type="InterPro" id="IPR015865">
    <property type="entry name" value="Riboflavin_kinase_bac/euk"/>
</dbReference>
<dbReference type="CDD" id="cd02064">
    <property type="entry name" value="FAD_synthetase_N"/>
    <property type="match status" value="1"/>
</dbReference>
<dbReference type="PANTHER" id="PTHR22749:SF6">
    <property type="entry name" value="RIBOFLAVIN KINASE"/>
    <property type="match status" value="1"/>
</dbReference>
<keyword evidence="9 15" id="KW-0418">Kinase</keyword>
<gene>
    <name evidence="17" type="ORF">HTY61_12495</name>
</gene>
<evidence type="ECO:0000256" key="2">
    <source>
        <dbReference type="ARBA" id="ARBA00004726"/>
    </source>
</evidence>
<keyword evidence="5 15" id="KW-0288">FMN</keyword>
<comment type="pathway">
    <text evidence="2 15">Cofactor biosynthesis; FAD biosynthesis; FAD from FMN: step 1/1.</text>
</comment>
<dbReference type="GO" id="GO:0003919">
    <property type="term" value="F:FMN adenylyltransferase activity"/>
    <property type="evidence" value="ECO:0007669"/>
    <property type="project" value="UniProtKB-UniRule"/>
</dbReference>
<comment type="similarity">
    <text evidence="15">Belongs to the ribF family.</text>
</comment>
<sequence>MNGAAVTFRYSSLQDLPDRLRGAVIAIGNFDGVHRGHQTVLETALGFAREHDCPALVLTFEPHPRRLFQPDRPLFRITPAAMKAHILGRLGFDGVVELAFTREFAGLTADQFVDEILVGGFAARQVVTGFDFHFGRNRQGGPAFLMEAGETRGFHVTLVDAFRDEVAEVVSSSRVRERLGSGDLAGANDLLGYRYRVAGEVVRGKQLGRTLGFPTANMALPDDVMLRHGIYAVRFIRADGSIHDGVASFGRRPTVDEDGAALLETHVFGFDEEIYGETCTVALCAFLRDEEKFDTLEALTEQMRRDAEEARAILSALQPLSGLDRELTFADGA</sequence>
<comment type="catalytic activity">
    <reaction evidence="13 15">
        <text>riboflavin + ATP = FMN + ADP + H(+)</text>
        <dbReference type="Rhea" id="RHEA:14357"/>
        <dbReference type="ChEBI" id="CHEBI:15378"/>
        <dbReference type="ChEBI" id="CHEBI:30616"/>
        <dbReference type="ChEBI" id="CHEBI:57986"/>
        <dbReference type="ChEBI" id="CHEBI:58210"/>
        <dbReference type="ChEBI" id="CHEBI:456216"/>
        <dbReference type="EC" id="2.7.1.26"/>
    </reaction>
</comment>
<evidence type="ECO:0000256" key="9">
    <source>
        <dbReference type="ARBA" id="ARBA00022777"/>
    </source>
</evidence>
<dbReference type="SMART" id="SM00904">
    <property type="entry name" value="Flavokinase"/>
    <property type="match status" value="1"/>
</dbReference>
<comment type="catalytic activity">
    <reaction evidence="14 15">
        <text>FMN + ATP + H(+) = FAD + diphosphate</text>
        <dbReference type="Rhea" id="RHEA:17237"/>
        <dbReference type="ChEBI" id="CHEBI:15378"/>
        <dbReference type="ChEBI" id="CHEBI:30616"/>
        <dbReference type="ChEBI" id="CHEBI:33019"/>
        <dbReference type="ChEBI" id="CHEBI:57692"/>
        <dbReference type="ChEBI" id="CHEBI:58210"/>
        <dbReference type="EC" id="2.7.7.2"/>
    </reaction>
</comment>
<dbReference type="EMBL" id="CP054836">
    <property type="protein sequence ID" value="QKV19214.1"/>
    <property type="molecule type" value="Genomic_DNA"/>
</dbReference>
<dbReference type="InterPro" id="IPR023468">
    <property type="entry name" value="Riboflavin_kinase"/>
</dbReference>
<dbReference type="SUPFAM" id="SSF82114">
    <property type="entry name" value="Riboflavin kinase-like"/>
    <property type="match status" value="1"/>
</dbReference>
<evidence type="ECO:0000256" key="1">
    <source>
        <dbReference type="ARBA" id="ARBA00002121"/>
    </source>
</evidence>
<accession>A0A6N1VEC9</accession>
<proteinExistence type="inferred from homology"/>
<evidence type="ECO:0000256" key="5">
    <source>
        <dbReference type="ARBA" id="ARBA00022643"/>
    </source>
</evidence>
<evidence type="ECO:0000313" key="17">
    <source>
        <dbReference type="EMBL" id="QKV19214.1"/>
    </source>
</evidence>
<evidence type="ECO:0000256" key="11">
    <source>
        <dbReference type="ARBA" id="ARBA00022840"/>
    </source>
</evidence>
<keyword evidence="7 15" id="KW-0548">Nucleotidyltransferase</keyword>
<reference evidence="17 18" key="1">
    <citation type="submission" date="2020-06" db="EMBL/GenBank/DDBJ databases">
        <title>Oricola thermophila sp. nov. isolated from a tidal sediments.</title>
        <authorList>
            <person name="Kwon K.K."/>
            <person name="Yang S.-H."/>
            <person name="Park M.-J."/>
        </authorList>
    </citation>
    <scope>NUCLEOTIDE SEQUENCE [LARGE SCALE GENOMIC DNA]</scope>
    <source>
        <strain evidence="17 18">MEBiC13590</strain>
    </source>
</reference>
<dbReference type="FunFam" id="3.40.50.620:FF:000021">
    <property type="entry name" value="Riboflavin biosynthesis protein"/>
    <property type="match status" value="1"/>
</dbReference>
<dbReference type="Proteomes" id="UP000509367">
    <property type="component" value="Chromosome"/>
</dbReference>
<dbReference type="Gene3D" id="3.40.50.620">
    <property type="entry name" value="HUPs"/>
    <property type="match status" value="1"/>
</dbReference>
<organism evidence="17 18">
    <name type="scientific">Oricola thermophila</name>
    <dbReference type="NCBI Taxonomy" id="2742145"/>
    <lineage>
        <taxon>Bacteria</taxon>
        <taxon>Pseudomonadati</taxon>
        <taxon>Pseudomonadota</taxon>
        <taxon>Alphaproteobacteria</taxon>
        <taxon>Hyphomicrobiales</taxon>
        <taxon>Ahrensiaceae</taxon>
        <taxon>Oricola</taxon>
    </lineage>
</organism>
<evidence type="ECO:0000256" key="4">
    <source>
        <dbReference type="ARBA" id="ARBA00022630"/>
    </source>
</evidence>
<keyword evidence="11 15" id="KW-0067">ATP-binding</keyword>
<dbReference type="EC" id="2.7.7.2" evidence="15"/>
<keyword evidence="4 15" id="KW-0285">Flavoprotein</keyword>
<evidence type="ECO:0000256" key="6">
    <source>
        <dbReference type="ARBA" id="ARBA00022679"/>
    </source>
</evidence>
<evidence type="ECO:0000256" key="14">
    <source>
        <dbReference type="ARBA" id="ARBA00049494"/>
    </source>
</evidence>
<dbReference type="InterPro" id="IPR002606">
    <property type="entry name" value="Riboflavin_kinase_bac"/>
</dbReference>
<evidence type="ECO:0000313" key="18">
    <source>
        <dbReference type="Proteomes" id="UP000509367"/>
    </source>
</evidence>
<keyword evidence="18" id="KW-1185">Reference proteome</keyword>
<dbReference type="GO" id="GO:0006747">
    <property type="term" value="P:FAD biosynthetic process"/>
    <property type="evidence" value="ECO:0007669"/>
    <property type="project" value="UniProtKB-UniRule"/>
</dbReference>
<feature type="domain" description="Riboflavin kinase" evidence="16">
    <location>
        <begin position="190"/>
        <end position="315"/>
    </location>
</feature>
<dbReference type="PIRSF" id="PIRSF004491">
    <property type="entry name" value="FAD_Synth"/>
    <property type="match status" value="1"/>
</dbReference>
<evidence type="ECO:0000256" key="12">
    <source>
        <dbReference type="ARBA" id="ARBA00023268"/>
    </source>
</evidence>
<keyword evidence="12" id="KW-0511">Multifunctional enzyme</keyword>
<evidence type="ECO:0000256" key="10">
    <source>
        <dbReference type="ARBA" id="ARBA00022827"/>
    </source>
</evidence>
<dbReference type="GO" id="GO:0005524">
    <property type="term" value="F:ATP binding"/>
    <property type="evidence" value="ECO:0007669"/>
    <property type="project" value="UniProtKB-UniRule"/>
</dbReference>
<keyword evidence="6 15" id="KW-0808">Transferase</keyword>
<evidence type="ECO:0000256" key="8">
    <source>
        <dbReference type="ARBA" id="ARBA00022741"/>
    </source>
</evidence>
<dbReference type="SUPFAM" id="SSF52374">
    <property type="entry name" value="Nucleotidylyl transferase"/>
    <property type="match status" value="1"/>
</dbReference>
<evidence type="ECO:0000256" key="7">
    <source>
        <dbReference type="ARBA" id="ARBA00022695"/>
    </source>
</evidence>
<dbReference type="AlphaFoldDB" id="A0A6N1VEC9"/>
<dbReference type="GO" id="GO:0009231">
    <property type="term" value="P:riboflavin biosynthetic process"/>
    <property type="evidence" value="ECO:0007669"/>
    <property type="project" value="InterPro"/>
</dbReference>
<name>A0A6N1VEC9_9HYPH</name>
<dbReference type="Gene3D" id="2.40.30.30">
    <property type="entry name" value="Riboflavin kinase-like"/>
    <property type="match status" value="1"/>
</dbReference>
<comment type="pathway">
    <text evidence="3 15">Cofactor biosynthesis; FMN biosynthesis; FMN from riboflavin (ATP route): step 1/1.</text>
</comment>
<dbReference type="UniPathway" id="UPA00277">
    <property type="reaction ID" value="UER00407"/>
</dbReference>
<dbReference type="InterPro" id="IPR023465">
    <property type="entry name" value="Riboflavin_kinase_dom_sf"/>
</dbReference>
<dbReference type="KEGG" id="orm:HTY61_12495"/>
<dbReference type="GO" id="GO:0008531">
    <property type="term" value="F:riboflavin kinase activity"/>
    <property type="evidence" value="ECO:0007669"/>
    <property type="project" value="UniProtKB-UniRule"/>
</dbReference>
<dbReference type="InterPro" id="IPR015864">
    <property type="entry name" value="FAD_synthase"/>
</dbReference>
<dbReference type="RefSeq" id="WP_175277106.1">
    <property type="nucleotide sequence ID" value="NZ_CP054836.1"/>
</dbReference>